<name>A0AAU9EP96_9BACT</name>
<dbReference type="KEGG" id="dmp:FAK_34050"/>
<dbReference type="PANTHER" id="PTHR43293">
    <property type="entry name" value="ACETATE COA-TRANSFERASE YDIF"/>
    <property type="match status" value="1"/>
</dbReference>
<evidence type="ECO:0000313" key="2">
    <source>
        <dbReference type="Proteomes" id="UP001366166"/>
    </source>
</evidence>
<dbReference type="SMART" id="SM00882">
    <property type="entry name" value="CoA_trans"/>
    <property type="match status" value="1"/>
</dbReference>
<reference evidence="2" key="1">
    <citation type="journal article" date="2023" name="Arch. Microbiol.">
        <title>Desulfoferula mesophilus gen. nov. sp. nov., a mesophilic sulfate-reducing bacterium isolated from a brackish lake sediment.</title>
        <authorList>
            <person name="Watanabe T."/>
            <person name="Yabe T."/>
            <person name="Tsuji J.M."/>
            <person name="Fukui M."/>
        </authorList>
    </citation>
    <scope>NUCLEOTIDE SEQUENCE [LARGE SCALE GENOMIC DNA]</scope>
    <source>
        <strain evidence="2">12FAK</strain>
    </source>
</reference>
<organism evidence="1 2">
    <name type="scientific">Desulfoferula mesophila</name>
    <dbReference type="NCBI Taxonomy" id="3058419"/>
    <lineage>
        <taxon>Bacteria</taxon>
        <taxon>Pseudomonadati</taxon>
        <taxon>Thermodesulfobacteriota</taxon>
        <taxon>Desulfarculia</taxon>
        <taxon>Desulfarculales</taxon>
        <taxon>Desulfarculaceae</taxon>
        <taxon>Desulfoferula</taxon>
    </lineage>
</organism>
<evidence type="ECO:0000313" key="1">
    <source>
        <dbReference type="EMBL" id="BEQ16339.1"/>
    </source>
</evidence>
<sequence>MTDYTPAEIMVTAAARQIRDGEVVFVGMRLPLLAFMLAKETHAPHALGLFENGVLRDQPATAPIITMGDAPNQCGALKVCGLDEVMSLLSGGRVDLGFIGGAQVDQWGNVNTHLAPKPDGRAVRLPGSGGGADIACLAGRLLIIMNHERRRLVPQVDYVTSPGWGPHPGWREEQGLTRGGPAALITSLGVFSFPRGRAELSSVHPGVNPEQVARETGWELTQAPGLGTTPEPTDRELAIIRRFDPNRFWTA</sequence>
<dbReference type="RefSeq" id="WP_338602023.1">
    <property type="nucleotide sequence ID" value="NZ_AP028679.1"/>
</dbReference>
<keyword evidence="2" id="KW-1185">Reference proteome</keyword>
<dbReference type="PANTHER" id="PTHR43293:SF3">
    <property type="entry name" value="CHOLESTEROL RING-CLEAVING HYDROLASE IPDB SUBUNIT"/>
    <property type="match status" value="1"/>
</dbReference>
<dbReference type="Proteomes" id="UP001366166">
    <property type="component" value="Chromosome"/>
</dbReference>
<dbReference type="GO" id="GO:0008410">
    <property type="term" value="F:CoA-transferase activity"/>
    <property type="evidence" value="ECO:0007669"/>
    <property type="project" value="InterPro"/>
</dbReference>
<accession>A0AAU9EP96</accession>
<proteinExistence type="predicted"/>
<dbReference type="Gene3D" id="3.40.1080.10">
    <property type="entry name" value="Glutaconate Coenzyme A-transferase"/>
    <property type="match status" value="1"/>
</dbReference>
<dbReference type="InterPro" id="IPR037171">
    <property type="entry name" value="NagB/RpiA_transferase-like"/>
</dbReference>
<dbReference type="AlphaFoldDB" id="A0AAU9EP96"/>
<dbReference type="Pfam" id="PF01144">
    <property type="entry name" value="CoA_trans"/>
    <property type="match status" value="1"/>
</dbReference>
<dbReference type="EMBL" id="AP028679">
    <property type="protein sequence ID" value="BEQ16339.1"/>
    <property type="molecule type" value="Genomic_DNA"/>
</dbReference>
<dbReference type="SUPFAM" id="SSF100950">
    <property type="entry name" value="NagB/RpiA/CoA transferase-like"/>
    <property type="match status" value="1"/>
</dbReference>
<dbReference type="InterPro" id="IPR004165">
    <property type="entry name" value="CoA_trans_fam_I"/>
</dbReference>
<protein>
    <submittedName>
        <fullName evidence="1">Glutaconate CoA-transferase</fullName>
    </submittedName>
</protein>
<gene>
    <name evidence="1" type="ORF">FAK_34050</name>
</gene>